<dbReference type="Proteomes" id="UP001302652">
    <property type="component" value="Chromosome 3"/>
</dbReference>
<organism evidence="1 2">
    <name type="scientific">Paraburkholderia kirstenboschensis</name>
    <dbReference type="NCBI Taxonomy" id="1245436"/>
    <lineage>
        <taxon>Bacteria</taxon>
        <taxon>Pseudomonadati</taxon>
        <taxon>Pseudomonadota</taxon>
        <taxon>Betaproteobacteria</taxon>
        <taxon>Burkholderiales</taxon>
        <taxon>Burkholderiaceae</taxon>
        <taxon>Paraburkholderia</taxon>
    </lineage>
</organism>
<accession>A0ABZ0EBN3</accession>
<dbReference type="RefSeq" id="WP_317015203.1">
    <property type="nucleotide sequence ID" value="NZ_CP136511.1"/>
</dbReference>
<dbReference type="EMBL" id="CP136511">
    <property type="protein sequence ID" value="WOD13612.1"/>
    <property type="molecule type" value="Genomic_DNA"/>
</dbReference>
<sequence length="51" mass="5617">MSNVVDSQEESGLNANHNNLPFAQYREAVVMKFAGQAPIDVLWVSDGWLPA</sequence>
<proteinExistence type="predicted"/>
<name>A0ABZ0EBN3_9BURK</name>
<reference evidence="1 2" key="1">
    <citation type="submission" date="2023-10" db="EMBL/GenBank/DDBJ databases">
        <title>Surface-active antibiotics is a multifunctional adaptation for post-fire microbes.</title>
        <authorList>
            <person name="Liu M.D."/>
            <person name="Du Y."/>
            <person name="Koupaei S.K."/>
            <person name="Kim N.R."/>
            <person name="Zhang W."/>
            <person name="Traxler M.F."/>
        </authorList>
    </citation>
    <scope>NUCLEOTIDE SEQUENCE [LARGE SCALE GENOMIC DNA]</scope>
    <source>
        <strain evidence="1 2">F3</strain>
    </source>
</reference>
<protein>
    <submittedName>
        <fullName evidence="1">Uncharacterized protein</fullName>
    </submittedName>
</protein>
<evidence type="ECO:0000313" key="2">
    <source>
        <dbReference type="Proteomes" id="UP001302652"/>
    </source>
</evidence>
<evidence type="ECO:0000313" key="1">
    <source>
        <dbReference type="EMBL" id="WOD13612.1"/>
    </source>
</evidence>
<gene>
    <name evidence="1" type="ORF">RW095_06395</name>
</gene>
<keyword evidence="2" id="KW-1185">Reference proteome</keyword>